<organism evidence="1 2">
    <name type="scientific">Cichorium intybus</name>
    <name type="common">Chicory</name>
    <dbReference type="NCBI Taxonomy" id="13427"/>
    <lineage>
        <taxon>Eukaryota</taxon>
        <taxon>Viridiplantae</taxon>
        <taxon>Streptophyta</taxon>
        <taxon>Embryophyta</taxon>
        <taxon>Tracheophyta</taxon>
        <taxon>Spermatophyta</taxon>
        <taxon>Magnoliopsida</taxon>
        <taxon>eudicotyledons</taxon>
        <taxon>Gunneridae</taxon>
        <taxon>Pentapetalae</taxon>
        <taxon>asterids</taxon>
        <taxon>campanulids</taxon>
        <taxon>Asterales</taxon>
        <taxon>Asteraceae</taxon>
        <taxon>Cichorioideae</taxon>
        <taxon>Cichorieae</taxon>
        <taxon>Cichoriinae</taxon>
        <taxon>Cichorium</taxon>
    </lineage>
</organism>
<keyword evidence="2" id="KW-1185">Reference proteome</keyword>
<reference evidence="1 2" key="2">
    <citation type="journal article" date="2022" name="Mol. Ecol. Resour.">
        <title>The genomes of chicory, endive, great burdock and yacon provide insights into Asteraceae paleo-polyploidization history and plant inulin production.</title>
        <authorList>
            <person name="Fan W."/>
            <person name="Wang S."/>
            <person name="Wang H."/>
            <person name="Wang A."/>
            <person name="Jiang F."/>
            <person name="Liu H."/>
            <person name="Zhao H."/>
            <person name="Xu D."/>
            <person name="Zhang Y."/>
        </authorList>
    </citation>
    <scope>NUCLEOTIDE SEQUENCE [LARGE SCALE GENOMIC DNA]</scope>
    <source>
        <strain evidence="2">cv. Punajuju</strain>
        <tissue evidence="1">Leaves</tissue>
    </source>
</reference>
<protein>
    <submittedName>
        <fullName evidence="1">Uncharacterized protein</fullName>
    </submittedName>
</protein>
<accession>A0ACB9DY99</accession>
<proteinExistence type="predicted"/>
<evidence type="ECO:0000313" key="1">
    <source>
        <dbReference type="EMBL" id="KAI3751408.1"/>
    </source>
</evidence>
<name>A0ACB9DY99_CICIN</name>
<gene>
    <name evidence="1" type="ORF">L2E82_22494</name>
</gene>
<evidence type="ECO:0000313" key="2">
    <source>
        <dbReference type="Proteomes" id="UP001055811"/>
    </source>
</evidence>
<reference evidence="2" key="1">
    <citation type="journal article" date="2022" name="Mol. Ecol. Resour.">
        <title>The genomes of chicory, endive, great burdock and yacon provide insights into Asteraceae palaeo-polyploidization history and plant inulin production.</title>
        <authorList>
            <person name="Fan W."/>
            <person name="Wang S."/>
            <person name="Wang H."/>
            <person name="Wang A."/>
            <person name="Jiang F."/>
            <person name="Liu H."/>
            <person name="Zhao H."/>
            <person name="Xu D."/>
            <person name="Zhang Y."/>
        </authorList>
    </citation>
    <scope>NUCLEOTIDE SEQUENCE [LARGE SCALE GENOMIC DNA]</scope>
    <source>
        <strain evidence="2">cv. Punajuju</strain>
    </source>
</reference>
<dbReference type="EMBL" id="CM042012">
    <property type="protein sequence ID" value="KAI3751408.1"/>
    <property type="molecule type" value="Genomic_DNA"/>
</dbReference>
<sequence length="386" mass="43838">MADIFGSSKQPSLFPMTVPFPVITKEDYLLFYKNERALFTVLLVVLHREVIQSIFMMGFLLWLEREGYTSKNLVQTMVNCLTADAIDQIANDVMICLKFLEKKANKLTFEGSSKQFDIQMLQCFLDRKSIQLEELYQNLDEVSAMAKEVSGKAFDDILENFIRCGGPLVLHSTQEVTVCNVVGGFRYVGPVVPFPSYDISKYVKVHRTPPFECGSQDAEFMLNNVLAHRFQQMVGLGEVANHQALIPADIYLRQHMNPSLNSLYVADQASIIVREQEDEVVPPENRTIFLTFSKGYPISESEVKLYFTRIFGDFIESIYMQPVEPENQPLFARIVARSPSMVRAVVERDGADGKSKYYINGKHVWARKYVKRTPSKDNADGAGTSD</sequence>
<comment type="caution">
    <text evidence="1">The sequence shown here is derived from an EMBL/GenBank/DDBJ whole genome shotgun (WGS) entry which is preliminary data.</text>
</comment>
<dbReference type="Proteomes" id="UP001055811">
    <property type="component" value="Linkage Group LG04"/>
</dbReference>